<evidence type="ECO:0000256" key="6">
    <source>
        <dbReference type="ARBA" id="ARBA00022475"/>
    </source>
</evidence>
<dbReference type="InterPro" id="IPR006419">
    <property type="entry name" value="NMN_transpt_PnuC"/>
</dbReference>
<evidence type="ECO:0000256" key="2">
    <source>
        <dbReference type="ARBA" id="ARBA00004651"/>
    </source>
</evidence>
<evidence type="ECO:0000256" key="9">
    <source>
        <dbReference type="ARBA" id="ARBA00023136"/>
    </source>
</evidence>
<comment type="function">
    <text evidence="1">Required for nicotinamide riboside transport across the inner membrane.</text>
</comment>
<evidence type="ECO:0000256" key="10">
    <source>
        <dbReference type="SAM" id="Phobius"/>
    </source>
</evidence>
<dbReference type="AlphaFoldDB" id="A0A7W5H0S4"/>
<dbReference type="Pfam" id="PF04973">
    <property type="entry name" value="NMN_transporter"/>
    <property type="match status" value="1"/>
</dbReference>
<feature type="transmembrane region" description="Helical" evidence="10">
    <location>
        <begin position="138"/>
        <end position="158"/>
    </location>
</feature>
<feature type="transmembrane region" description="Helical" evidence="10">
    <location>
        <begin position="105"/>
        <end position="126"/>
    </location>
</feature>
<keyword evidence="9 10" id="KW-0472">Membrane</keyword>
<evidence type="ECO:0000256" key="1">
    <source>
        <dbReference type="ARBA" id="ARBA00002672"/>
    </source>
</evidence>
<evidence type="ECO:0000256" key="7">
    <source>
        <dbReference type="ARBA" id="ARBA00022692"/>
    </source>
</evidence>
<dbReference type="NCBIfam" id="TIGR01528">
    <property type="entry name" value="NMN_trans_PnuC"/>
    <property type="match status" value="1"/>
</dbReference>
<keyword evidence="6" id="KW-1003">Cell membrane</keyword>
<comment type="subcellular location">
    <subcellularLocation>
        <location evidence="2">Cell membrane</location>
        <topology evidence="2">Multi-pass membrane protein</topology>
    </subcellularLocation>
</comment>
<gene>
    <name evidence="11" type="ORF">FHX64_000032</name>
</gene>
<organism evidence="11 12">
    <name type="scientific">Microbacter margulisiae</name>
    <dbReference type="NCBI Taxonomy" id="1350067"/>
    <lineage>
        <taxon>Bacteria</taxon>
        <taxon>Pseudomonadati</taxon>
        <taxon>Bacteroidota</taxon>
        <taxon>Bacteroidia</taxon>
        <taxon>Bacteroidales</taxon>
        <taxon>Porphyromonadaceae</taxon>
        <taxon>Microbacter</taxon>
    </lineage>
</organism>
<evidence type="ECO:0000256" key="3">
    <source>
        <dbReference type="ARBA" id="ARBA00006669"/>
    </source>
</evidence>
<keyword evidence="5" id="KW-0813">Transport</keyword>
<dbReference type="Proteomes" id="UP000544222">
    <property type="component" value="Unassembled WGS sequence"/>
</dbReference>
<reference evidence="11 12" key="1">
    <citation type="submission" date="2020-08" db="EMBL/GenBank/DDBJ databases">
        <title>Genomic Encyclopedia of Type Strains, Phase IV (KMG-IV): sequencing the most valuable type-strain genomes for metagenomic binning, comparative biology and taxonomic classification.</title>
        <authorList>
            <person name="Goeker M."/>
        </authorList>
    </citation>
    <scope>NUCLEOTIDE SEQUENCE [LARGE SCALE GENOMIC DNA]</scope>
    <source>
        <strain evidence="11 12">DSM 27471</strain>
    </source>
</reference>
<keyword evidence="7 10" id="KW-0812">Transmembrane</keyword>
<feature type="transmembrane region" description="Helical" evidence="10">
    <location>
        <begin position="187"/>
        <end position="206"/>
    </location>
</feature>
<evidence type="ECO:0000313" key="11">
    <source>
        <dbReference type="EMBL" id="MBB3185869.1"/>
    </source>
</evidence>
<dbReference type="GO" id="GO:0005886">
    <property type="term" value="C:plasma membrane"/>
    <property type="evidence" value="ECO:0007669"/>
    <property type="project" value="UniProtKB-SubCell"/>
</dbReference>
<feature type="transmembrane region" description="Helical" evidence="10">
    <location>
        <begin position="15"/>
        <end position="36"/>
    </location>
</feature>
<dbReference type="RefSeq" id="WP_183411824.1">
    <property type="nucleotide sequence ID" value="NZ_JACHYB010000001.1"/>
</dbReference>
<protein>
    <recommendedName>
        <fullName evidence="4">Nicotinamide riboside transporter PnuC</fullName>
    </recommendedName>
</protein>
<dbReference type="GO" id="GO:0034257">
    <property type="term" value="F:nicotinamide riboside transmembrane transporter activity"/>
    <property type="evidence" value="ECO:0007669"/>
    <property type="project" value="InterPro"/>
</dbReference>
<keyword evidence="12" id="KW-1185">Reference proteome</keyword>
<feature type="transmembrane region" description="Helical" evidence="10">
    <location>
        <begin position="165"/>
        <end position="181"/>
    </location>
</feature>
<accession>A0A7W5H0S4</accession>
<comment type="similarity">
    <text evidence="3">Belongs to the nicotinamide ribonucleoside (NR) uptake permease (TC 4.B.1) family.</text>
</comment>
<evidence type="ECO:0000256" key="4">
    <source>
        <dbReference type="ARBA" id="ARBA00017522"/>
    </source>
</evidence>
<keyword evidence="8 10" id="KW-1133">Transmembrane helix</keyword>
<feature type="transmembrane region" description="Helical" evidence="10">
    <location>
        <begin position="68"/>
        <end position="85"/>
    </location>
</feature>
<dbReference type="PANTHER" id="PTHR36122:SF2">
    <property type="entry name" value="NICOTINAMIDE RIBOSIDE TRANSPORTER PNUC"/>
    <property type="match status" value="1"/>
</dbReference>
<comment type="caution">
    <text evidence="11">The sequence shown here is derived from an EMBL/GenBank/DDBJ whole genome shotgun (WGS) entry which is preliminary data.</text>
</comment>
<sequence>MADFFSIHNILIEIWGYKMSMVEFLGTITGLLAVLLATQSNIWSWPIGIVNFILSFLLFYQVSLYSDMFLQIYYFITGIYGWIYWYGKKEGEQTPITYLTKRGRLVHTSLTIVGTLGVGYFMSHIHQLFPTAFPKPAAYPYPDSFVAVLSILANWMLAQRRIENWVLWIIIDAICTVMYWIKGIQFFSLEYFIFLIMAIYGLTNWINIYNKTNMSLQSEEAL</sequence>
<evidence type="ECO:0000313" key="12">
    <source>
        <dbReference type="Proteomes" id="UP000544222"/>
    </source>
</evidence>
<proteinExistence type="inferred from homology"/>
<dbReference type="EMBL" id="JACHYB010000001">
    <property type="protein sequence ID" value="MBB3185869.1"/>
    <property type="molecule type" value="Genomic_DNA"/>
</dbReference>
<evidence type="ECO:0000256" key="5">
    <source>
        <dbReference type="ARBA" id="ARBA00022448"/>
    </source>
</evidence>
<name>A0A7W5H0S4_9PORP</name>
<dbReference type="PANTHER" id="PTHR36122">
    <property type="entry name" value="NICOTINAMIDE RIBOSIDE TRANSPORTER PNUC"/>
    <property type="match status" value="1"/>
</dbReference>
<evidence type="ECO:0000256" key="8">
    <source>
        <dbReference type="ARBA" id="ARBA00022989"/>
    </source>
</evidence>
<feature type="transmembrane region" description="Helical" evidence="10">
    <location>
        <begin position="43"/>
        <end position="62"/>
    </location>
</feature>